<name>A0A3G8WGD3_9FLAO</name>
<reference evidence="2" key="1">
    <citation type="submission" date="2018-11" db="EMBL/GenBank/DDBJ databases">
        <title>Proposal to divide the Flavobacteriaceae and reorganize its genera based on Amino Acid Identity values calculated from whole genome sequences.</title>
        <authorList>
            <person name="Nicholson A.C."/>
            <person name="Gulvik C.A."/>
            <person name="Whitney A.M."/>
            <person name="Humrighouse B.W."/>
            <person name="Bell M."/>
            <person name="Holmes B."/>
            <person name="Steigerwalt A.B."/>
            <person name="Villarma A."/>
            <person name="Sheth M."/>
            <person name="Batra D."/>
            <person name="Pryor J."/>
            <person name="Bernardet J.-F."/>
            <person name="Hugo C."/>
            <person name="Kampfer P."/>
            <person name="Newman J.D."/>
            <person name="McQuiston J.R."/>
        </authorList>
    </citation>
    <scope>NUCLEOTIDE SEQUENCE [LARGE SCALE GENOMIC DNA]</scope>
    <source>
        <strain evidence="2">H4753</strain>
    </source>
</reference>
<organism evidence="1 2">
    <name type="scientific">Chryseobacterium taklimakanense</name>
    <dbReference type="NCBI Taxonomy" id="536441"/>
    <lineage>
        <taxon>Bacteria</taxon>
        <taxon>Pseudomonadati</taxon>
        <taxon>Bacteroidota</taxon>
        <taxon>Flavobacteriia</taxon>
        <taxon>Flavobacteriales</taxon>
        <taxon>Weeksellaceae</taxon>
        <taxon>Chryseobacterium group</taxon>
        <taxon>Chryseobacterium</taxon>
    </lineage>
</organism>
<evidence type="ECO:0008006" key="3">
    <source>
        <dbReference type="Google" id="ProtNLM"/>
    </source>
</evidence>
<evidence type="ECO:0000313" key="2">
    <source>
        <dbReference type="Proteomes" id="UP000282297"/>
    </source>
</evidence>
<dbReference type="RefSeq" id="WP_124784453.1">
    <property type="nucleotide sequence ID" value="NZ_CP034171.1"/>
</dbReference>
<protein>
    <recommendedName>
        <fullName evidence="3">MORN repeat variant</fullName>
    </recommendedName>
</protein>
<evidence type="ECO:0000313" key="1">
    <source>
        <dbReference type="EMBL" id="AZI20240.1"/>
    </source>
</evidence>
<proteinExistence type="predicted"/>
<sequence length="144" mass="17017">MKNSILILFMFFMVCCTPKKVNQYVKINGAQLRDGLWVESYDSDIGKLQAKGRYYKGEKVGIWKTSFQGKKYQKDVIKDGIIKTKIYHPNGKIMQKGQSRTDISSNERHWYYFGDWKYYEDKGKILFIKKYVLGKKVDSINMKK</sequence>
<gene>
    <name evidence="1" type="ORF">EIH08_05500</name>
</gene>
<dbReference type="Gene3D" id="3.90.930.1">
    <property type="match status" value="1"/>
</dbReference>
<dbReference type="Proteomes" id="UP000282297">
    <property type="component" value="Chromosome"/>
</dbReference>
<dbReference type="AlphaFoldDB" id="A0A3G8WGD3"/>
<accession>A0A3G8WGD3</accession>
<dbReference type="EMBL" id="CP034171">
    <property type="protein sequence ID" value="AZI20240.1"/>
    <property type="molecule type" value="Genomic_DNA"/>
</dbReference>